<dbReference type="Pfam" id="PF19300">
    <property type="entry name" value="BPD_transp_1_N"/>
    <property type="match status" value="1"/>
</dbReference>
<feature type="transmembrane region" description="Helical" evidence="7">
    <location>
        <begin position="176"/>
        <end position="200"/>
    </location>
</feature>
<accession>A0ABN2E368</accession>
<comment type="caution">
    <text evidence="9">The sequence shown here is derived from an EMBL/GenBank/DDBJ whole genome shotgun (WGS) entry which is preliminary data.</text>
</comment>
<dbReference type="PANTHER" id="PTHR43163">
    <property type="entry name" value="DIPEPTIDE TRANSPORT SYSTEM PERMEASE PROTEIN DPPB-RELATED"/>
    <property type="match status" value="1"/>
</dbReference>
<evidence type="ECO:0000256" key="5">
    <source>
        <dbReference type="ARBA" id="ARBA00022989"/>
    </source>
</evidence>
<comment type="subcellular location">
    <subcellularLocation>
        <location evidence="1 7">Cell membrane</location>
        <topology evidence="1 7">Multi-pass membrane protein</topology>
    </subcellularLocation>
</comment>
<evidence type="ECO:0000256" key="3">
    <source>
        <dbReference type="ARBA" id="ARBA00022475"/>
    </source>
</evidence>
<keyword evidence="2 7" id="KW-0813">Transport</keyword>
<evidence type="ECO:0000313" key="9">
    <source>
        <dbReference type="EMBL" id="GAA1592569.1"/>
    </source>
</evidence>
<reference evidence="9 10" key="1">
    <citation type="journal article" date="2019" name="Int. J. Syst. Evol. Microbiol.">
        <title>The Global Catalogue of Microorganisms (GCM) 10K type strain sequencing project: providing services to taxonomists for standard genome sequencing and annotation.</title>
        <authorList>
            <consortium name="The Broad Institute Genomics Platform"/>
            <consortium name="The Broad Institute Genome Sequencing Center for Infectious Disease"/>
            <person name="Wu L."/>
            <person name="Ma J."/>
        </authorList>
    </citation>
    <scope>NUCLEOTIDE SEQUENCE [LARGE SCALE GENOMIC DNA]</scope>
    <source>
        <strain evidence="9 10">JCM 15572</strain>
    </source>
</reference>
<gene>
    <name evidence="9" type="ORF">GCM10009804_56220</name>
</gene>
<keyword evidence="3" id="KW-1003">Cell membrane</keyword>
<evidence type="ECO:0000256" key="2">
    <source>
        <dbReference type="ARBA" id="ARBA00022448"/>
    </source>
</evidence>
<feature type="transmembrane region" description="Helical" evidence="7">
    <location>
        <begin position="245"/>
        <end position="269"/>
    </location>
</feature>
<dbReference type="SUPFAM" id="SSF161098">
    <property type="entry name" value="MetI-like"/>
    <property type="match status" value="1"/>
</dbReference>
<protein>
    <submittedName>
        <fullName evidence="9">ABC transporter permease</fullName>
    </submittedName>
</protein>
<dbReference type="InterPro" id="IPR000515">
    <property type="entry name" value="MetI-like"/>
</dbReference>
<name>A0ABN2E368_9ACTN</name>
<keyword evidence="6 7" id="KW-0472">Membrane</keyword>
<dbReference type="InterPro" id="IPR045621">
    <property type="entry name" value="BPD_transp_1_N"/>
</dbReference>
<proteinExistence type="inferred from homology"/>
<dbReference type="PANTHER" id="PTHR43163:SF6">
    <property type="entry name" value="DIPEPTIDE TRANSPORT SYSTEM PERMEASE PROTEIN DPPB-RELATED"/>
    <property type="match status" value="1"/>
</dbReference>
<comment type="similarity">
    <text evidence="7">Belongs to the binding-protein-dependent transport system permease family.</text>
</comment>
<feature type="domain" description="ABC transmembrane type-1" evidence="8">
    <location>
        <begin position="95"/>
        <end position="306"/>
    </location>
</feature>
<sequence>MLRYLLRRLAIAVPMLIVASFAMFMLVSLSGDPLSRFRSMDPPPPESSIRSMELELGLDRPLPERYVRWLLGVLHGDFGKSVVNVDIGQVLPGRLLISLRLIVIAIVVAAIVSIAVGVIGAVRQYGLIDNSLSVLVFVGMSLPLFWFAVMLKQWAISINRSSGRTILYTIGDGSQTGAHGLALLGFLALPTIALAVNIFASWSRYVRASMIEVLNTDYMRLARAKGLSRTQAVLRHGLRNALMPFVTVVALEFSSLVGGAVVTESVFQWRGMGDLLLNGIRNLDVHVVMAWLLVFATATILLNLLADLVYGLLDPRIRHARTF</sequence>
<keyword evidence="5 7" id="KW-1133">Transmembrane helix</keyword>
<dbReference type="Pfam" id="PF00528">
    <property type="entry name" value="BPD_transp_1"/>
    <property type="match status" value="1"/>
</dbReference>
<dbReference type="EMBL" id="BAAAPH010000020">
    <property type="protein sequence ID" value="GAA1592569.1"/>
    <property type="molecule type" value="Genomic_DNA"/>
</dbReference>
<organism evidence="9 10">
    <name type="scientific">Kribbella hippodromi</name>
    <dbReference type="NCBI Taxonomy" id="434347"/>
    <lineage>
        <taxon>Bacteria</taxon>
        <taxon>Bacillati</taxon>
        <taxon>Actinomycetota</taxon>
        <taxon>Actinomycetes</taxon>
        <taxon>Propionibacteriales</taxon>
        <taxon>Kribbellaceae</taxon>
        <taxon>Kribbella</taxon>
    </lineage>
</organism>
<evidence type="ECO:0000259" key="8">
    <source>
        <dbReference type="PROSITE" id="PS50928"/>
    </source>
</evidence>
<dbReference type="CDD" id="cd06261">
    <property type="entry name" value="TM_PBP2"/>
    <property type="match status" value="1"/>
</dbReference>
<feature type="transmembrane region" description="Helical" evidence="7">
    <location>
        <begin position="9"/>
        <end position="30"/>
    </location>
</feature>
<dbReference type="Gene3D" id="1.10.3720.10">
    <property type="entry name" value="MetI-like"/>
    <property type="match status" value="1"/>
</dbReference>
<evidence type="ECO:0000256" key="1">
    <source>
        <dbReference type="ARBA" id="ARBA00004651"/>
    </source>
</evidence>
<dbReference type="Proteomes" id="UP001501705">
    <property type="component" value="Unassembled WGS sequence"/>
</dbReference>
<dbReference type="RefSeq" id="WP_344238046.1">
    <property type="nucleotide sequence ID" value="NZ_BAAAPH010000020.1"/>
</dbReference>
<evidence type="ECO:0000256" key="6">
    <source>
        <dbReference type="ARBA" id="ARBA00023136"/>
    </source>
</evidence>
<evidence type="ECO:0000313" key="10">
    <source>
        <dbReference type="Proteomes" id="UP001501705"/>
    </source>
</evidence>
<evidence type="ECO:0000256" key="7">
    <source>
        <dbReference type="RuleBase" id="RU363032"/>
    </source>
</evidence>
<evidence type="ECO:0000256" key="4">
    <source>
        <dbReference type="ARBA" id="ARBA00022692"/>
    </source>
</evidence>
<feature type="transmembrane region" description="Helical" evidence="7">
    <location>
        <begin position="289"/>
        <end position="313"/>
    </location>
</feature>
<dbReference type="PROSITE" id="PS50928">
    <property type="entry name" value="ABC_TM1"/>
    <property type="match status" value="1"/>
</dbReference>
<keyword evidence="10" id="KW-1185">Reference proteome</keyword>
<feature type="transmembrane region" description="Helical" evidence="7">
    <location>
        <begin position="134"/>
        <end position="156"/>
    </location>
</feature>
<dbReference type="InterPro" id="IPR035906">
    <property type="entry name" value="MetI-like_sf"/>
</dbReference>
<feature type="transmembrane region" description="Helical" evidence="7">
    <location>
        <begin position="101"/>
        <end position="122"/>
    </location>
</feature>
<keyword evidence="4 7" id="KW-0812">Transmembrane</keyword>